<proteinExistence type="predicted"/>
<organism evidence="1 2">
    <name type="scientific">Asticcacaulis benevestitus DSM 16100 = ATCC BAA-896</name>
    <dbReference type="NCBI Taxonomy" id="1121022"/>
    <lineage>
        <taxon>Bacteria</taxon>
        <taxon>Pseudomonadati</taxon>
        <taxon>Pseudomonadota</taxon>
        <taxon>Alphaproteobacteria</taxon>
        <taxon>Caulobacterales</taxon>
        <taxon>Caulobacteraceae</taxon>
        <taxon>Asticcacaulis</taxon>
    </lineage>
</organism>
<protein>
    <submittedName>
        <fullName evidence="1">Uncharacterized protein</fullName>
    </submittedName>
</protein>
<dbReference type="Proteomes" id="UP000017837">
    <property type="component" value="Unassembled WGS sequence"/>
</dbReference>
<name>V4PY22_9CAUL</name>
<reference evidence="1 2" key="1">
    <citation type="journal article" date="2014" name="Nature">
        <title>Sequential evolution of bacterial morphology by co-option of a developmental regulator.</title>
        <authorList>
            <person name="Jiang C."/>
            <person name="Brown P.J."/>
            <person name="Ducret A."/>
            <person name="Brun Y.V."/>
        </authorList>
    </citation>
    <scope>NUCLEOTIDE SEQUENCE [LARGE SCALE GENOMIC DNA]</scope>
    <source>
        <strain evidence="1 2">DSM 16100</strain>
    </source>
</reference>
<dbReference type="eggNOG" id="ENOG502Z964">
    <property type="taxonomic scope" value="Bacteria"/>
</dbReference>
<gene>
    <name evidence="1" type="ORF">ABENE_12190</name>
</gene>
<accession>V4PY22</accession>
<evidence type="ECO:0000313" key="2">
    <source>
        <dbReference type="Proteomes" id="UP000017837"/>
    </source>
</evidence>
<dbReference type="PATRIC" id="fig|1121022.4.peg.2472"/>
<evidence type="ECO:0000313" key="1">
    <source>
        <dbReference type="EMBL" id="ESQ90475.1"/>
    </source>
</evidence>
<comment type="caution">
    <text evidence="1">The sequence shown here is derived from an EMBL/GenBank/DDBJ whole genome shotgun (WGS) entry which is preliminary data.</text>
</comment>
<dbReference type="EMBL" id="AWGB01000023">
    <property type="protein sequence ID" value="ESQ90475.1"/>
    <property type="molecule type" value="Genomic_DNA"/>
</dbReference>
<sequence>MRPDVYASLLPSSTPIQDYVFKNLEGKTILSYPVAKLAGQIEDLYADLALQAADDLPKATDLVAANWPYTSAAYRRQGAKAKRNETQLMTAIAQAGVEGVAQTPEELLDVFSLFHKPMLHETTVNMAKPMPDNGHEAVSYPAYVTPAKLPSAIQLAEQTDFHKIIAGLANYPELARYCGLILEFEARVPLYQAVNGTLNVALSVIRPGASGPDAEKDSSPVTACVLDNFDFRPVGDPVRFDHRFAVLQKSPISLVQLDVDGAAHKTIGLANSLPRAIASDFNDDAFQDEIGMPADVGAPTLRTAGMMLAQAERHKRVEARATVAAKANTAVVANQIPDVLTADDLFRGYRVDVFDHSREHPRWQSLCRRTVTYTLLKPSGLTPETIDRLGLKADGGIGLTGTMREDEGNISTGLTSAPNVTDPNVYKLHEGIFAWRGWSLSAPEPFKSLRTEIDPAAGPSEEEQHQGMIADTEASVPAGLPLKTIFHAVKGSLPVLRFGHVYSVRLRTVDLCGYSAAFDATPLPGTVSDKVPYLRYEAIESPVLTLFGNVQSGKDEDISWKQIARSDLPRQGESLGRLALRTYVDKPERSDKSVRRNVAPPRVTQRFAETHSVIDKNGVPDSSRYEMLVHKDKGFPSCVMPASDFLNADPDNAGNYSGATTPYNVSEARFELPYLPDPYAVQICARLRRLGDKGWTDLYIPLYGDPKGAVMPDWPESRPITIEGSETFPVNYFNFDIPSRTLQIHMNKGCRHKLRLSCMLNAEMLETMALWALMQKSTARGPKQRSAADLKAFILEGKHYMFTPWREIELIHATQKPLVVPAFAKFDVARDKGALDVTFPALQTPLSGPSTGRLDIDASWDEPDDNPVDVDAKSQPVKRTFKQNVAQVAIQRIDGFFSPYVNTSLSQHFPDTRYRRVNYSMQAVSRFKEFFEKSLRDNEPAMRVPSASVVRWIKNSAPPPSPGVLYVIPTFGWFRNEASTASRRVGGLRVYLDRPWMSTGFNEMLGVILPDGAAGNTDSGDNDPLVTQWGRDPIRISKDIPTISPKASAFRLAKTQGPVACPGMDAFPDKEGNLPEPFKVTGLAIPGRSGTYSVAPHEVGFDKDRQLWYADVNVAMPKGSYFPFLRLAVARYQPTSVEGCHLSGAVSCDFIQLSADRIAVLVPVGNLGFQYQIFVFGDQPNDGKNGPYARLGAIRIQTQVLDDAALDPVLGWRDEWGTPPKKPIVVNVPDVTPVASPAPDMTPQARQIAAKLASAPVTGPKPIKGKFQRVSSAQNETAATRSDAIAAATMIAPNLLYNETFYPPLTPAGGKRRVLITETETYPVEPAGNHEEDPFFGERIVYAEAIEF</sequence>
<keyword evidence="2" id="KW-1185">Reference proteome</keyword>